<evidence type="ECO:0000256" key="6">
    <source>
        <dbReference type="ARBA" id="ARBA00022989"/>
    </source>
</evidence>
<dbReference type="PANTHER" id="PTHR30294">
    <property type="entry name" value="MEMBRANE COMPONENT OF ABC TRANSPORTER YHHJ-RELATED"/>
    <property type="match status" value="1"/>
</dbReference>
<feature type="domain" description="ABC transmembrane type-2" evidence="9">
    <location>
        <begin position="1"/>
        <end position="228"/>
    </location>
</feature>
<accession>A0A653D260</accession>
<dbReference type="InterPro" id="IPR000412">
    <property type="entry name" value="ABC_2_transport"/>
</dbReference>
<gene>
    <name evidence="10" type="ORF">CALMAC_LOCUS13790</name>
</gene>
<dbReference type="AlphaFoldDB" id="A0A653D260"/>
<keyword evidence="4" id="KW-1003">Cell membrane</keyword>
<evidence type="ECO:0000313" key="10">
    <source>
        <dbReference type="EMBL" id="VEN54267.1"/>
    </source>
</evidence>
<dbReference type="OrthoDB" id="8189294at2759"/>
<evidence type="ECO:0000256" key="7">
    <source>
        <dbReference type="ARBA" id="ARBA00023136"/>
    </source>
</evidence>
<keyword evidence="6 8" id="KW-1133">Transmembrane helix</keyword>
<keyword evidence="11" id="KW-1185">Reference proteome</keyword>
<dbReference type="Pfam" id="PF01061">
    <property type="entry name" value="ABC2_membrane"/>
    <property type="match status" value="1"/>
</dbReference>
<dbReference type="InterPro" id="IPR047817">
    <property type="entry name" value="ABC2_TM_bact-type"/>
</dbReference>
<dbReference type="PRINTS" id="PR00164">
    <property type="entry name" value="ABC2TRNSPORT"/>
</dbReference>
<dbReference type="EMBL" id="CAACVG010009812">
    <property type="protein sequence ID" value="VEN54267.1"/>
    <property type="molecule type" value="Genomic_DNA"/>
</dbReference>
<protein>
    <recommendedName>
        <fullName evidence="9">ABC transmembrane type-2 domain-containing protein</fullName>
    </recommendedName>
</protein>
<feature type="transmembrane region" description="Helical" evidence="8">
    <location>
        <begin position="34"/>
        <end position="57"/>
    </location>
</feature>
<evidence type="ECO:0000256" key="3">
    <source>
        <dbReference type="ARBA" id="ARBA00022448"/>
    </source>
</evidence>
<dbReference type="InterPro" id="IPR013525">
    <property type="entry name" value="ABC2_TM"/>
</dbReference>
<feature type="transmembrane region" description="Helical" evidence="8">
    <location>
        <begin position="111"/>
        <end position="137"/>
    </location>
</feature>
<name>A0A653D260_CALMS</name>
<dbReference type="InterPro" id="IPR051449">
    <property type="entry name" value="ABC-2_transporter_component"/>
</dbReference>
<evidence type="ECO:0000256" key="8">
    <source>
        <dbReference type="SAM" id="Phobius"/>
    </source>
</evidence>
<comment type="similarity">
    <text evidence="2">Belongs to the ABC-2 integral membrane protein family.</text>
</comment>
<dbReference type="PROSITE" id="PS51012">
    <property type="entry name" value="ABC_TM2"/>
    <property type="match status" value="1"/>
</dbReference>
<evidence type="ECO:0000256" key="1">
    <source>
        <dbReference type="ARBA" id="ARBA00004651"/>
    </source>
</evidence>
<feature type="transmembrane region" description="Helical" evidence="8">
    <location>
        <begin position="203"/>
        <end position="225"/>
    </location>
</feature>
<feature type="transmembrane region" description="Helical" evidence="8">
    <location>
        <begin position="144"/>
        <end position="165"/>
    </location>
</feature>
<organism evidence="10 11">
    <name type="scientific">Callosobruchus maculatus</name>
    <name type="common">Southern cowpea weevil</name>
    <name type="synonym">Pulse bruchid</name>
    <dbReference type="NCBI Taxonomy" id="64391"/>
    <lineage>
        <taxon>Eukaryota</taxon>
        <taxon>Metazoa</taxon>
        <taxon>Ecdysozoa</taxon>
        <taxon>Arthropoda</taxon>
        <taxon>Hexapoda</taxon>
        <taxon>Insecta</taxon>
        <taxon>Pterygota</taxon>
        <taxon>Neoptera</taxon>
        <taxon>Endopterygota</taxon>
        <taxon>Coleoptera</taxon>
        <taxon>Polyphaga</taxon>
        <taxon>Cucujiformia</taxon>
        <taxon>Chrysomeloidea</taxon>
        <taxon>Chrysomelidae</taxon>
        <taxon>Bruchinae</taxon>
        <taxon>Bruchini</taxon>
        <taxon>Callosobruchus</taxon>
    </lineage>
</organism>
<dbReference type="GO" id="GO:0043190">
    <property type="term" value="C:ATP-binding cassette (ABC) transporter complex"/>
    <property type="evidence" value="ECO:0007669"/>
    <property type="project" value="InterPro"/>
</dbReference>
<evidence type="ECO:0000256" key="4">
    <source>
        <dbReference type="ARBA" id="ARBA00022475"/>
    </source>
</evidence>
<proteinExistence type="inferred from homology"/>
<keyword evidence="3" id="KW-0813">Transport</keyword>
<dbReference type="PANTHER" id="PTHR30294:SF38">
    <property type="entry name" value="TRANSPORT PERMEASE PROTEIN"/>
    <property type="match status" value="1"/>
</dbReference>
<evidence type="ECO:0000259" key="9">
    <source>
        <dbReference type="PROSITE" id="PS51012"/>
    </source>
</evidence>
<evidence type="ECO:0000313" key="11">
    <source>
        <dbReference type="Proteomes" id="UP000410492"/>
    </source>
</evidence>
<reference evidence="10 11" key="1">
    <citation type="submission" date="2019-01" db="EMBL/GenBank/DDBJ databases">
        <authorList>
            <person name="Sayadi A."/>
        </authorList>
    </citation>
    <scope>NUCLEOTIDE SEQUENCE [LARGE SCALE GENOMIC DNA]</scope>
</reference>
<feature type="transmembrane region" description="Helical" evidence="8">
    <location>
        <begin position="78"/>
        <end position="105"/>
    </location>
</feature>
<keyword evidence="7 8" id="KW-0472">Membrane</keyword>
<evidence type="ECO:0000256" key="2">
    <source>
        <dbReference type="ARBA" id="ARBA00007783"/>
    </source>
</evidence>
<keyword evidence="5 8" id="KW-0812">Transmembrane</keyword>
<sequence>MMEDCYIPSDIVRPVISFQTPPIYGPDRPSFTDFAAPGFLLTIVFFLAVALTSSALIMERQEGLLDRSYVAGVLPAEILFSHVLTQFIIMVGQTILALIFMLAVFKVKCVGNLLLVVILTLLQGLCGMCFGFVISAICTLERDAIQMALGSFYPTVMLSGVIWPIEAMSTGLMYIALFLPLTLATQALRCIMLRGWGFAWFDVYCGFIASCAWIVIFLVLSLLILKFKKN</sequence>
<dbReference type="PIRSF" id="PIRSF006648">
    <property type="entry name" value="DrrB"/>
    <property type="match status" value="1"/>
</dbReference>
<feature type="transmembrane region" description="Helical" evidence="8">
    <location>
        <begin position="171"/>
        <end position="191"/>
    </location>
</feature>
<evidence type="ECO:0000256" key="5">
    <source>
        <dbReference type="ARBA" id="ARBA00022692"/>
    </source>
</evidence>
<dbReference type="Proteomes" id="UP000410492">
    <property type="component" value="Unassembled WGS sequence"/>
</dbReference>
<dbReference type="GO" id="GO:0140359">
    <property type="term" value="F:ABC-type transporter activity"/>
    <property type="evidence" value="ECO:0007669"/>
    <property type="project" value="InterPro"/>
</dbReference>
<comment type="subcellular location">
    <subcellularLocation>
        <location evidence="1">Cell membrane</location>
        <topology evidence="1">Multi-pass membrane protein</topology>
    </subcellularLocation>
</comment>